<dbReference type="InterPro" id="IPR018376">
    <property type="entry name" value="Enoyl-CoA_hyd/isom_CS"/>
</dbReference>
<dbReference type="Gene3D" id="3.90.226.10">
    <property type="entry name" value="2-enoyl-CoA Hydratase, Chain A, domain 1"/>
    <property type="match status" value="1"/>
</dbReference>
<dbReference type="EMBL" id="VFPA01000008">
    <property type="protein sequence ID" value="TQM01908.1"/>
    <property type="molecule type" value="Genomic_DNA"/>
</dbReference>
<evidence type="ECO:0000313" key="3">
    <source>
        <dbReference type="EMBL" id="TQM01908.1"/>
    </source>
</evidence>
<reference evidence="3 4" key="1">
    <citation type="submission" date="2019-06" db="EMBL/GenBank/DDBJ databases">
        <title>Sequencing the genomes of 1000 actinobacteria strains.</title>
        <authorList>
            <person name="Klenk H.-P."/>
        </authorList>
    </citation>
    <scope>NUCLEOTIDE SEQUENCE [LARGE SCALE GENOMIC DNA]</scope>
    <source>
        <strain evidence="3 4">DSM 45301</strain>
    </source>
</reference>
<dbReference type="PROSITE" id="PS00166">
    <property type="entry name" value="ENOYL_COA_HYDRATASE"/>
    <property type="match status" value="1"/>
</dbReference>
<gene>
    <name evidence="3" type="ORF">FB558_8427</name>
</gene>
<comment type="caution">
    <text evidence="3">The sequence shown here is derived from an EMBL/GenBank/DDBJ whole genome shotgun (WGS) entry which is preliminary data.</text>
</comment>
<comment type="similarity">
    <text evidence="1 2">Belongs to the enoyl-CoA hydratase/isomerase family.</text>
</comment>
<dbReference type="GO" id="GO:0006635">
    <property type="term" value="P:fatty acid beta-oxidation"/>
    <property type="evidence" value="ECO:0007669"/>
    <property type="project" value="TreeGrafter"/>
</dbReference>
<dbReference type="CDD" id="cd06558">
    <property type="entry name" value="crotonase-like"/>
    <property type="match status" value="1"/>
</dbReference>
<dbReference type="AlphaFoldDB" id="A0A543CYF4"/>
<dbReference type="InterPro" id="IPR029045">
    <property type="entry name" value="ClpP/crotonase-like_dom_sf"/>
</dbReference>
<dbReference type="Pfam" id="PF00378">
    <property type="entry name" value="ECH_1"/>
    <property type="match status" value="1"/>
</dbReference>
<protein>
    <submittedName>
        <fullName evidence="3">Enoyl-CoA hydratase</fullName>
    </submittedName>
</protein>
<dbReference type="InterPro" id="IPR001753">
    <property type="entry name" value="Enoyl-CoA_hydra/iso"/>
</dbReference>
<dbReference type="OrthoDB" id="5174409at2"/>
<dbReference type="SUPFAM" id="SSF52096">
    <property type="entry name" value="ClpP/crotonase"/>
    <property type="match status" value="1"/>
</dbReference>
<accession>A0A543CYF4</accession>
<dbReference type="PANTHER" id="PTHR11941">
    <property type="entry name" value="ENOYL-COA HYDRATASE-RELATED"/>
    <property type="match status" value="1"/>
</dbReference>
<evidence type="ECO:0000256" key="2">
    <source>
        <dbReference type="RuleBase" id="RU003707"/>
    </source>
</evidence>
<keyword evidence="4" id="KW-1185">Reference proteome</keyword>
<dbReference type="GO" id="GO:0003824">
    <property type="term" value="F:catalytic activity"/>
    <property type="evidence" value="ECO:0007669"/>
    <property type="project" value="InterPro"/>
</dbReference>
<dbReference type="PANTHER" id="PTHR11941:SF54">
    <property type="entry name" value="ENOYL-COA HYDRATASE, MITOCHONDRIAL"/>
    <property type="match status" value="1"/>
</dbReference>
<name>A0A543CYF4_9PSEU</name>
<evidence type="ECO:0000256" key="1">
    <source>
        <dbReference type="ARBA" id="ARBA00005254"/>
    </source>
</evidence>
<dbReference type="Proteomes" id="UP000315677">
    <property type="component" value="Unassembled WGS sequence"/>
</dbReference>
<organism evidence="3 4">
    <name type="scientific">Pseudonocardia kunmingensis</name>
    <dbReference type="NCBI Taxonomy" id="630975"/>
    <lineage>
        <taxon>Bacteria</taxon>
        <taxon>Bacillati</taxon>
        <taxon>Actinomycetota</taxon>
        <taxon>Actinomycetes</taxon>
        <taxon>Pseudonocardiales</taxon>
        <taxon>Pseudonocardiaceae</taxon>
        <taxon>Pseudonocardia</taxon>
    </lineage>
</organism>
<dbReference type="RefSeq" id="WP_142064956.1">
    <property type="nucleotide sequence ID" value="NZ_VFPA01000008.1"/>
</dbReference>
<proteinExistence type="inferred from homology"/>
<evidence type="ECO:0000313" key="4">
    <source>
        <dbReference type="Proteomes" id="UP000315677"/>
    </source>
</evidence>
<sequence length="260" mass="28301">MTTAELGTGVTLHHEGPHIAVLTIDSPPSNAFSWESRKAFRRGLELLEADDAIRCLVVTGTGRAFTSGANLREDQQLTDAELTEYLDDFGGMLDALERFRAPVIAAINGATVGGGLEFALACDIRIASTDAFFVAAGVNVGLIVSFWRLPRVVGMGPAKEILLTGARYDAQQALNWGLVTEVHEPAALLPAALVKARRIATRAPLSVEATKSSVTGAFELDFAQGQSLQRAKFLEMFHTEDHQEALRAFFEKREGDYRRR</sequence>